<dbReference type="Gene3D" id="3.40.50.40">
    <property type="match status" value="1"/>
</dbReference>
<dbReference type="PANTHER" id="PTHR11707:SF28">
    <property type="entry name" value="60 KDA LYSOPHOSPHOLIPASE"/>
    <property type="match status" value="1"/>
</dbReference>
<evidence type="ECO:0000259" key="5">
    <source>
        <dbReference type="Pfam" id="PF00710"/>
    </source>
</evidence>
<dbReference type="GO" id="GO:0004067">
    <property type="term" value="F:asparaginase activity"/>
    <property type="evidence" value="ECO:0007669"/>
    <property type="project" value="UniProtKB-UniRule"/>
</dbReference>
<dbReference type="Gene3D" id="3.40.50.1170">
    <property type="entry name" value="L-asparaginase, N-terminal domain"/>
    <property type="match status" value="1"/>
</dbReference>
<evidence type="ECO:0000256" key="4">
    <source>
        <dbReference type="PIRSR" id="PIRSR001220-2"/>
    </source>
</evidence>
<feature type="domain" description="Asparaginase/glutaminase C-terminal" evidence="6">
    <location>
        <begin position="226"/>
        <end position="319"/>
    </location>
</feature>
<dbReference type="InterPro" id="IPR006034">
    <property type="entry name" value="Asparaginase/glutaminase-like"/>
</dbReference>
<dbReference type="Proteomes" id="UP000681340">
    <property type="component" value="Unassembled WGS sequence"/>
</dbReference>
<dbReference type="RefSeq" id="WP_281421127.1">
    <property type="nucleotide sequence ID" value="NZ_BAABEA010000047.1"/>
</dbReference>
<dbReference type="InterPro" id="IPR036152">
    <property type="entry name" value="Asp/glu_Ase-like_sf"/>
</dbReference>
<dbReference type="SFLD" id="SFLDS00057">
    <property type="entry name" value="Glutaminase/Asparaginase"/>
    <property type="match status" value="1"/>
</dbReference>
<organism evidence="7 8">
    <name type="scientific">Actinoplanes auranticolor</name>
    <dbReference type="NCBI Taxonomy" id="47988"/>
    <lineage>
        <taxon>Bacteria</taxon>
        <taxon>Bacillati</taxon>
        <taxon>Actinomycetota</taxon>
        <taxon>Actinomycetes</taxon>
        <taxon>Micromonosporales</taxon>
        <taxon>Micromonosporaceae</taxon>
        <taxon>Actinoplanes</taxon>
    </lineage>
</organism>
<dbReference type="PIRSF" id="PIRSF001220">
    <property type="entry name" value="L-ASNase_gatD"/>
    <property type="match status" value="1"/>
</dbReference>
<evidence type="ECO:0000259" key="6">
    <source>
        <dbReference type="Pfam" id="PF17763"/>
    </source>
</evidence>
<accession>A0A919SSG8</accession>
<feature type="active site" description="O-isoaspartyl threonine intermediate" evidence="3">
    <location>
        <position position="12"/>
    </location>
</feature>
<evidence type="ECO:0000313" key="7">
    <source>
        <dbReference type="EMBL" id="GIM77114.1"/>
    </source>
</evidence>
<dbReference type="InterPro" id="IPR027474">
    <property type="entry name" value="L-asparaginase_N"/>
</dbReference>
<sequence>MTTIVVCGLGGTIAMTATPGGGAAPALSAGDLVSAVPGAAALGLDLALVDVANVPSASLRPADIVALSRLINDLLAGGADGVVVTQGTDTLEECAYLLDLLHDRPEPVVVTGSMRPALVAGADGPANLLAALTVAADPGARGRGVLVAFADDIHTAARVRKTHTTSVAAFVSATGGPVGQVVEGRARFVGAGGHRVVLPRPAGDLLPRVPLVVAALGADAPDRDLAADGLVVAALGAGHLPHWWAEPLAELADRMPVVLASRTLAGPVLTGTYSYPGSERDLIGRALIPAGFLDPAKARILLLAVLAGGGDRQRVAAAFAEAAGVAAPAGR</sequence>
<dbReference type="InterPro" id="IPR027473">
    <property type="entry name" value="L-asparaginase_C"/>
</dbReference>
<dbReference type="InterPro" id="IPR004550">
    <property type="entry name" value="AsnASE_II"/>
</dbReference>
<dbReference type="Pfam" id="PF17763">
    <property type="entry name" value="Asparaginase_C"/>
    <property type="match status" value="1"/>
</dbReference>
<dbReference type="SMART" id="SM00870">
    <property type="entry name" value="Asparaginase"/>
    <property type="match status" value="1"/>
</dbReference>
<dbReference type="SUPFAM" id="SSF53774">
    <property type="entry name" value="Glutaminase/Asparaginase"/>
    <property type="match status" value="1"/>
</dbReference>
<feature type="binding site" evidence="4">
    <location>
        <position position="56"/>
    </location>
    <ligand>
        <name>substrate</name>
    </ligand>
</feature>
<dbReference type="InterPro" id="IPR040919">
    <property type="entry name" value="Asparaginase_C"/>
</dbReference>
<feature type="binding site" evidence="4">
    <location>
        <begin position="88"/>
        <end position="89"/>
    </location>
    <ligand>
        <name>substrate</name>
    </ligand>
</feature>
<dbReference type="PRINTS" id="PR00139">
    <property type="entry name" value="ASNGLNASE"/>
</dbReference>
<evidence type="ECO:0000256" key="3">
    <source>
        <dbReference type="PIRSR" id="PIRSR001220-1"/>
    </source>
</evidence>
<keyword evidence="8" id="KW-1185">Reference proteome</keyword>
<evidence type="ECO:0000256" key="2">
    <source>
        <dbReference type="ARBA" id="ARBA00022801"/>
    </source>
</evidence>
<dbReference type="PANTHER" id="PTHR11707">
    <property type="entry name" value="L-ASPARAGINASE"/>
    <property type="match status" value="1"/>
</dbReference>
<dbReference type="CDD" id="cd08964">
    <property type="entry name" value="L-asparaginase_II"/>
    <property type="match status" value="1"/>
</dbReference>
<dbReference type="PIRSF" id="PIRSF500176">
    <property type="entry name" value="L_ASNase"/>
    <property type="match status" value="1"/>
</dbReference>
<dbReference type="InterPro" id="IPR037152">
    <property type="entry name" value="L-asparaginase_N_sf"/>
</dbReference>
<protein>
    <submittedName>
        <fullName evidence="7">L-asparaginase</fullName>
    </submittedName>
</protein>
<gene>
    <name evidence="7" type="primary">ansA</name>
    <name evidence="7" type="ORF">Aau02nite_74240</name>
</gene>
<reference evidence="7" key="1">
    <citation type="submission" date="2021-03" db="EMBL/GenBank/DDBJ databases">
        <title>Whole genome shotgun sequence of Actinoplanes auranticolor NBRC 12245.</title>
        <authorList>
            <person name="Komaki H."/>
            <person name="Tamura T."/>
        </authorList>
    </citation>
    <scope>NUCLEOTIDE SEQUENCE</scope>
    <source>
        <strain evidence="7">NBRC 12245</strain>
    </source>
</reference>
<dbReference type="EMBL" id="BOQL01000066">
    <property type="protein sequence ID" value="GIM77114.1"/>
    <property type="molecule type" value="Genomic_DNA"/>
</dbReference>
<proteinExistence type="inferred from homology"/>
<evidence type="ECO:0000256" key="1">
    <source>
        <dbReference type="ARBA" id="ARBA00010518"/>
    </source>
</evidence>
<evidence type="ECO:0000313" key="8">
    <source>
        <dbReference type="Proteomes" id="UP000681340"/>
    </source>
</evidence>
<name>A0A919SSG8_9ACTN</name>
<dbReference type="FunFam" id="3.40.50.1170:FF:000001">
    <property type="entry name" value="L-asparaginase 2"/>
    <property type="match status" value="1"/>
</dbReference>
<dbReference type="PROSITE" id="PS51732">
    <property type="entry name" value="ASN_GLN_ASE_3"/>
    <property type="match status" value="1"/>
</dbReference>
<keyword evidence="2" id="KW-0378">Hydrolase</keyword>
<feature type="domain" description="L-asparaginase N-terminal" evidence="5">
    <location>
        <begin position="4"/>
        <end position="188"/>
    </location>
</feature>
<comment type="caution">
    <text evidence="7">The sequence shown here is derived from an EMBL/GenBank/DDBJ whole genome shotgun (WGS) entry which is preliminary data.</text>
</comment>
<dbReference type="GO" id="GO:0006528">
    <property type="term" value="P:asparagine metabolic process"/>
    <property type="evidence" value="ECO:0007669"/>
    <property type="project" value="InterPro"/>
</dbReference>
<comment type="similarity">
    <text evidence="1">Belongs to the asparaginase 1 family.</text>
</comment>
<dbReference type="Pfam" id="PF00710">
    <property type="entry name" value="Asparaginase"/>
    <property type="match status" value="1"/>
</dbReference>
<dbReference type="AlphaFoldDB" id="A0A919SSG8"/>